<dbReference type="EMBL" id="JAVRRG010000394">
    <property type="protein sequence ID" value="KAK5070667.1"/>
    <property type="molecule type" value="Genomic_DNA"/>
</dbReference>
<comment type="caution">
    <text evidence="4">The sequence shown here is derived from an EMBL/GenBank/DDBJ whole genome shotgun (WGS) entry which is preliminary data.</text>
</comment>
<reference evidence="4 5" key="1">
    <citation type="submission" date="2023-08" db="EMBL/GenBank/DDBJ databases">
        <title>Black Yeasts Isolated from many extreme environments.</title>
        <authorList>
            <person name="Coleine C."/>
            <person name="Stajich J.E."/>
            <person name="Selbmann L."/>
        </authorList>
    </citation>
    <scope>NUCLEOTIDE SEQUENCE [LARGE SCALE GENOMIC DNA]</scope>
    <source>
        <strain evidence="4 5">CCFEE 5885</strain>
    </source>
</reference>
<evidence type="ECO:0000313" key="5">
    <source>
        <dbReference type="Proteomes" id="UP001345013"/>
    </source>
</evidence>
<evidence type="ECO:0000256" key="2">
    <source>
        <dbReference type="ARBA" id="ARBA00022679"/>
    </source>
</evidence>
<name>A0ABR0JTL3_9EURO</name>
<organism evidence="4 5">
    <name type="scientific">Lithohypha guttulata</name>
    <dbReference type="NCBI Taxonomy" id="1690604"/>
    <lineage>
        <taxon>Eukaryota</taxon>
        <taxon>Fungi</taxon>
        <taxon>Dikarya</taxon>
        <taxon>Ascomycota</taxon>
        <taxon>Pezizomycotina</taxon>
        <taxon>Eurotiomycetes</taxon>
        <taxon>Chaetothyriomycetidae</taxon>
        <taxon>Chaetothyriales</taxon>
        <taxon>Trichomeriaceae</taxon>
        <taxon>Lithohypha</taxon>
    </lineage>
</organism>
<dbReference type="NCBIfam" id="NF002463">
    <property type="entry name" value="PRK01683.1"/>
    <property type="match status" value="1"/>
</dbReference>
<keyword evidence="5" id="KW-1185">Reference proteome</keyword>
<protein>
    <recommendedName>
        <fullName evidence="3">Methyltransferase domain-containing protein</fullName>
    </recommendedName>
</protein>
<dbReference type="SUPFAM" id="SSF53335">
    <property type="entry name" value="S-adenosyl-L-methionine-dependent methyltransferases"/>
    <property type="match status" value="1"/>
</dbReference>
<proteinExistence type="predicted"/>
<keyword evidence="1" id="KW-0489">Methyltransferase</keyword>
<dbReference type="InterPro" id="IPR023149">
    <property type="entry name" value="Trans_acon_MeTrfase_C"/>
</dbReference>
<sequence>MALGLRSLILKSDWNSAQYLKFGDQRTIPVRDLLAKVPLTAPKRVIDLGCGPGNSTALLKERYPNAQITGMDSSTEMLEKARKTLPDLNFIQADLESYQLEQPADLLFSNAVFHWLPTQQRVPIMQRLLEKQAPGGVLAIQVPDNADEPSHSMMRETAQQGPWKTELEKRKPALSRFPTPHKLYDALKPLCSSVDIWKTNYFHVLENHRAIVEWVKGTGLRPFLDPLPNHQQERFLQLYHEKLQRAYAPLKDGKVMLRYPRLFVVAVRA</sequence>
<feature type="domain" description="Methyltransferase" evidence="3">
    <location>
        <begin position="45"/>
        <end position="136"/>
    </location>
</feature>
<dbReference type="InterPro" id="IPR041698">
    <property type="entry name" value="Methyltransf_25"/>
</dbReference>
<gene>
    <name evidence="4" type="ORF">LTR24_010633</name>
</gene>
<accession>A0ABR0JTL3</accession>
<dbReference type="PANTHER" id="PTHR43861:SF1">
    <property type="entry name" value="TRANS-ACONITATE 2-METHYLTRANSFERASE"/>
    <property type="match status" value="1"/>
</dbReference>
<dbReference type="InterPro" id="IPR029063">
    <property type="entry name" value="SAM-dependent_MTases_sf"/>
</dbReference>
<dbReference type="CDD" id="cd02440">
    <property type="entry name" value="AdoMet_MTases"/>
    <property type="match status" value="1"/>
</dbReference>
<dbReference type="Proteomes" id="UP001345013">
    <property type="component" value="Unassembled WGS sequence"/>
</dbReference>
<dbReference type="Gene3D" id="3.40.50.150">
    <property type="entry name" value="Vaccinia Virus protein VP39"/>
    <property type="match status" value="1"/>
</dbReference>
<dbReference type="Gene3D" id="1.10.150.290">
    <property type="entry name" value="S-adenosyl-L-methionine-dependent methyltransferases"/>
    <property type="match status" value="1"/>
</dbReference>
<keyword evidence="2" id="KW-0808">Transferase</keyword>
<evidence type="ECO:0000259" key="3">
    <source>
        <dbReference type="Pfam" id="PF13649"/>
    </source>
</evidence>
<dbReference type="Pfam" id="PF13649">
    <property type="entry name" value="Methyltransf_25"/>
    <property type="match status" value="1"/>
</dbReference>
<evidence type="ECO:0000256" key="1">
    <source>
        <dbReference type="ARBA" id="ARBA00022603"/>
    </source>
</evidence>
<dbReference type="PANTHER" id="PTHR43861">
    <property type="entry name" value="TRANS-ACONITATE 2-METHYLTRANSFERASE-RELATED"/>
    <property type="match status" value="1"/>
</dbReference>
<evidence type="ECO:0000313" key="4">
    <source>
        <dbReference type="EMBL" id="KAK5070667.1"/>
    </source>
</evidence>